<dbReference type="Proteomes" id="UP000507245">
    <property type="component" value="Unassembled WGS sequence"/>
</dbReference>
<evidence type="ECO:0000259" key="4">
    <source>
        <dbReference type="Pfam" id="PF01453"/>
    </source>
</evidence>
<name>A0A6J5XIV7_PRUAR</name>
<dbReference type="Pfam" id="PF01453">
    <property type="entry name" value="B_lectin"/>
    <property type="match status" value="1"/>
</dbReference>
<evidence type="ECO:0000313" key="6">
    <source>
        <dbReference type="Proteomes" id="UP000507245"/>
    </source>
</evidence>
<proteinExistence type="predicted"/>
<keyword evidence="6" id="KW-1185">Reference proteome</keyword>
<evidence type="ECO:0000256" key="3">
    <source>
        <dbReference type="ARBA" id="ARBA00023180"/>
    </source>
</evidence>
<keyword evidence="2" id="KW-1015">Disulfide bond</keyword>
<dbReference type="SUPFAM" id="SSF51110">
    <property type="entry name" value="alpha-D-mannose-specific plant lectins"/>
    <property type="match status" value="1"/>
</dbReference>
<gene>
    <name evidence="5" type="ORF">ORAREDHAP_LOCUS33035</name>
</gene>
<dbReference type="Gene3D" id="2.90.10.10">
    <property type="entry name" value="Bulb-type lectin domain"/>
    <property type="match status" value="1"/>
</dbReference>
<dbReference type="InterPro" id="IPR001480">
    <property type="entry name" value="Bulb-type_lectin_dom"/>
</dbReference>
<dbReference type="InterPro" id="IPR051343">
    <property type="entry name" value="G-type_lectin_kinases/EP1-like"/>
</dbReference>
<keyword evidence="3" id="KW-0325">Glycoprotein</keyword>
<evidence type="ECO:0000256" key="2">
    <source>
        <dbReference type="ARBA" id="ARBA00023157"/>
    </source>
</evidence>
<accession>A0A6J5XIV7</accession>
<dbReference type="EMBL" id="CAEKKB010000005">
    <property type="protein sequence ID" value="CAB4311014.1"/>
    <property type="molecule type" value="Genomic_DNA"/>
</dbReference>
<evidence type="ECO:0000313" key="5">
    <source>
        <dbReference type="EMBL" id="CAB4311014.1"/>
    </source>
</evidence>
<dbReference type="InterPro" id="IPR036426">
    <property type="entry name" value="Bulb-type_lectin_dom_sf"/>
</dbReference>
<organism evidence="5 6">
    <name type="scientific">Prunus armeniaca</name>
    <name type="common">Apricot</name>
    <name type="synonym">Armeniaca vulgaris</name>
    <dbReference type="NCBI Taxonomy" id="36596"/>
    <lineage>
        <taxon>Eukaryota</taxon>
        <taxon>Viridiplantae</taxon>
        <taxon>Streptophyta</taxon>
        <taxon>Embryophyta</taxon>
        <taxon>Tracheophyta</taxon>
        <taxon>Spermatophyta</taxon>
        <taxon>Magnoliopsida</taxon>
        <taxon>eudicotyledons</taxon>
        <taxon>Gunneridae</taxon>
        <taxon>Pentapetalae</taxon>
        <taxon>rosids</taxon>
        <taxon>fabids</taxon>
        <taxon>Rosales</taxon>
        <taxon>Rosaceae</taxon>
        <taxon>Amygdaloideae</taxon>
        <taxon>Amygdaleae</taxon>
        <taxon>Prunus</taxon>
    </lineage>
</organism>
<dbReference type="OrthoDB" id="848948at2759"/>
<evidence type="ECO:0000256" key="1">
    <source>
        <dbReference type="ARBA" id="ARBA00022729"/>
    </source>
</evidence>
<reference evidence="6" key="1">
    <citation type="journal article" date="2020" name="Genome Biol.">
        <title>Gamete binning: chromosome-level and haplotype-resolved genome assembly enabled by high-throughput single-cell sequencing of gamete genomes.</title>
        <authorList>
            <person name="Campoy J.A."/>
            <person name="Sun H."/>
            <person name="Goel M."/>
            <person name="Jiao W.-B."/>
            <person name="Folz-Donahue K."/>
            <person name="Wang N."/>
            <person name="Rubio M."/>
            <person name="Liu C."/>
            <person name="Kukat C."/>
            <person name="Ruiz D."/>
            <person name="Huettel B."/>
            <person name="Schneeberger K."/>
        </authorList>
    </citation>
    <scope>NUCLEOTIDE SEQUENCE [LARGE SCALE GENOMIC DNA]</scope>
    <source>
        <strain evidence="6">cv. Rojo Pasion</strain>
    </source>
</reference>
<dbReference type="AlphaFoldDB" id="A0A6J5XIV7"/>
<feature type="domain" description="Bulb-type lectin" evidence="4">
    <location>
        <begin position="50"/>
        <end position="92"/>
    </location>
</feature>
<sequence length="157" mass="17870">MAFSFWPFCMKEQDLQLEFGWWEQNNCLDSKSRQSPSHLKCVGILKDTYSPTDSAASSASMLDSGNFFLYNERRDVIWESFNHPTDTPLGGQILPIGGSLFSSLSENDHLIGRFHLDMQADGNLFYTWQIVKTRLQIPIGALEPISNFNFILTLQVV</sequence>
<dbReference type="PANTHER" id="PTHR47976:SF27">
    <property type="entry name" value="RECEPTOR-LIKE SERINE_THREONINE-PROTEIN KINASE"/>
    <property type="match status" value="1"/>
</dbReference>
<protein>
    <recommendedName>
        <fullName evidence="4">Bulb-type lectin domain-containing protein</fullName>
    </recommendedName>
</protein>
<keyword evidence="1" id="KW-0732">Signal</keyword>
<dbReference type="PANTHER" id="PTHR47976">
    <property type="entry name" value="G-TYPE LECTIN S-RECEPTOR-LIKE SERINE/THREONINE-PROTEIN KINASE SD2-5"/>
    <property type="match status" value="1"/>
</dbReference>